<evidence type="ECO:0000256" key="3">
    <source>
        <dbReference type="ARBA" id="ARBA00022729"/>
    </source>
</evidence>
<proteinExistence type="inferred from homology"/>
<dbReference type="Proteomes" id="UP001597497">
    <property type="component" value="Unassembled WGS sequence"/>
</dbReference>
<evidence type="ECO:0000256" key="2">
    <source>
        <dbReference type="ARBA" id="ARBA00022448"/>
    </source>
</evidence>
<dbReference type="InterPro" id="IPR006059">
    <property type="entry name" value="SBP"/>
</dbReference>
<keyword evidence="2" id="KW-0813">Transport</keyword>
<dbReference type="PANTHER" id="PTHR30061:SF50">
    <property type="entry name" value="MALTOSE_MALTODEXTRIN-BINDING PERIPLASMIC PROTEIN"/>
    <property type="match status" value="1"/>
</dbReference>
<dbReference type="Pfam" id="PF13416">
    <property type="entry name" value="SBP_bac_8"/>
    <property type="match status" value="1"/>
</dbReference>
<comment type="caution">
    <text evidence="4">The sequence shown here is derived from an EMBL/GenBank/DDBJ whole genome shotgun (WGS) entry which is preliminary data.</text>
</comment>
<dbReference type="SUPFAM" id="SSF53850">
    <property type="entry name" value="Periplasmic binding protein-like II"/>
    <property type="match status" value="1"/>
</dbReference>
<organism evidence="4 5">
    <name type="scientific">Marinicrinis sediminis</name>
    <dbReference type="NCBI Taxonomy" id="1652465"/>
    <lineage>
        <taxon>Bacteria</taxon>
        <taxon>Bacillati</taxon>
        <taxon>Bacillota</taxon>
        <taxon>Bacilli</taxon>
        <taxon>Bacillales</taxon>
        <taxon>Paenibacillaceae</taxon>
    </lineage>
</organism>
<dbReference type="Gene3D" id="3.40.190.10">
    <property type="entry name" value="Periplasmic binding protein-like II"/>
    <property type="match status" value="1"/>
</dbReference>
<protein>
    <submittedName>
        <fullName evidence="4">Extracellular solute-binding protein</fullName>
    </submittedName>
</protein>
<evidence type="ECO:0000313" key="5">
    <source>
        <dbReference type="Proteomes" id="UP001597497"/>
    </source>
</evidence>
<keyword evidence="3" id="KW-0732">Signal</keyword>
<accession>A0ABW5R8W9</accession>
<evidence type="ECO:0000256" key="1">
    <source>
        <dbReference type="ARBA" id="ARBA00008520"/>
    </source>
</evidence>
<dbReference type="RefSeq" id="WP_379928662.1">
    <property type="nucleotide sequence ID" value="NZ_JBHUMM010000010.1"/>
</dbReference>
<dbReference type="PANTHER" id="PTHR30061">
    <property type="entry name" value="MALTOSE-BINDING PERIPLASMIC PROTEIN"/>
    <property type="match status" value="1"/>
</dbReference>
<keyword evidence="5" id="KW-1185">Reference proteome</keyword>
<evidence type="ECO:0000313" key="4">
    <source>
        <dbReference type="EMBL" id="MFD2671224.1"/>
    </source>
</evidence>
<name>A0ABW5R8W9_9BACL</name>
<reference evidence="5" key="1">
    <citation type="journal article" date="2019" name="Int. J. Syst. Evol. Microbiol.">
        <title>The Global Catalogue of Microorganisms (GCM) 10K type strain sequencing project: providing services to taxonomists for standard genome sequencing and annotation.</title>
        <authorList>
            <consortium name="The Broad Institute Genomics Platform"/>
            <consortium name="The Broad Institute Genome Sequencing Center for Infectious Disease"/>
            <person name="Wu L."/>
            <person name="Ma J."/>
        </authorList>
    </citation>
    <scope>NUCLEOTIDE SEQUENCE [LARGE SCALE GENOMIC DNA]</scope>
    <source>
        <strain evidence="5">KCTC 33676</strain>
    </source>
</reference>
<comment type="similarity">
    <text evidence="1">Belongs to the bacterial solute-binding protein 1 family.</text>
</comment>
<sequence>MKKELILWHEFDGPGDTSIEVLEGICRDFEAESGIVVKPEVMNITVLVERLTKLKEQSHKPDIAFVPSDMTGYAALADYTEVPERLWSGIMDEAVLQTMRLQDKQYGIPIVSGNHLVVFYNKEWYPEAPVTWQDYERVAEQAHPSFVPLATDLVQGFFFIPFLTAFHGWPMKEGSANFDTPECKNALRFVKTKLSQGMLGNENGSTSLLEKFFAGDIGAIICGEWIFNYVSQHMGDRLGVTELPVIEGGKAISMTSSVGLVFPNQSLQSAKREDIIRFVQYMLEPTVQVRWESEVLRTPARNDLGELLEPIVTENKRKVSELMKDCRPMSCDPIMMHIWEAMCLGLEAFIERQLSEEEAIAVMVQAFEKSTKVPAV</sequence>
<gene>
    <name evidence="4" type="ORF">ACFSUC_06355</name>
</gene>
<dbReference type="EMBL" id="JBHUMM010000010">
    <property type="protein sequence ID" value="MFD2671224.1"/>
    <property type="molecule type" value="Genomic_DNA"/>
</dbReference>